<evidence type="ECO:0000313" key="2">
    <source>
        <dbReference type="EMBL" id="SBW08331.1"/>
    </source>
</evidence>
<accession>A0A212K9D6</accession>
<sequence>MPSGGMRFRLLFRQRAAKALAEKAGASCLAENKNPAATQAEIAAAPKAVDSPQAPASRPSGKRSEKDQANDQEQDQPGAQ</sequence>
<protein>
    <submittedName>
        <fullName evidence="2">Uncharacterized protein</fullName>
    </submittedName>
</protein>
<reference evidence="2" key="1">
    <citation type="submission" date="2016-04" db="EMBL/GenBank/DDBJ databases">
        <authorList>
            <person name="Evans L.H."/>
            <person name="Alamgir A."/>
            <person name="Owens N."/>
            <person name="Weber N.D."/>
            <person name="Virtaneva K."/>
            <person name="Barbian K."/>
            <person name="Babar A."/>
            <person name="Rosenke K."/>
        </authorList>
    </citation>
    <scope>NUCLEOTIDE SEQUENCE</scope>
    <source>
        <strain evidence="2">92-2</strain>
    </source>
</reference>
<feature type="compositionally biased region" description="Low complexity" evidence="1">
    <location>
        <begin position="39"/>
        <end position="48"/>
    </location>
</feature>
<evidence type="ECO:0000256" key="1">
    <source>
        <dbReference type="SAM" id="MobiDB-lite"/>
    </source>
</evidence>
<proteinExistence type="predicted"/>
<name>A0A212K9D6_9BACT</name>
<dbReference type="AlphaFoldDB" id="A0A212K9D6"/>
<feature type="region of interest" description="Disordered" evidence="1">
    <location>
        <begin position="39"/>
        <end position="80"/>
    </location>
</feature>
<dbReference type="EMBL" id="FLUP01000001">
    <property type="protein sequence ID" value="SBW08331.1"/>
    <property type="molecule type" value="Genomic_DNA"/>
</dbReference>
<organism evidence="2">
    <name type="scientific">uncultured Desulfovibrio sp</name>
    <dbReference type="NCBI Taxonomy" id="167968"/>
    <lineage>
        <taxon>Bacteria</taxon>
        <taxon>Pseudomonadati</taxon>
        <taxon>Thermodesulfobacteriota</taxon>
        <taxon>Desulfovibrionia</taxon>
        <taxon>Desulfovibrionales</taxon>
        <taxon>Desulfovibrionaceae</taxon>
        <taxon>Desulfovibrio</taxon>
        <taxon>environmental samples</taxon>
    </lineage>
</organism>
<gene>
    <name evidence="2" type="ORF">KM92DES2_12474</name>
</gene>